<dbReference type="InterPro" id="IPR001387">
    <property type="entry name" value="Cro/C1-type_HTH"/>
</dbReference>
<sequence>MGNDEWRKSWVDTIAKRVKEIRAEKGMTGSDLSERTRELGYEIPRSTLANIEIGRKSAIGVHEVAILAAALDVPPIALLFDYATGKKFEVLPGVERSGIEGVEWFAGNWPLLPAGGLGALPSASPYEGEAFSQGADKWADEIETSRLLALRNFEAAMERYHGAVSFLEKVERDYEDVSFGRPPRYGAASARNAPRTPDDYREEVDIAQQRVDLRLRDAVQALRSAYIYGVIPPSIDAKIRRDTTEGGLFDERLEGWLEELKLQVFGNRENDDE</sequence>
<keyword evidence="3" id="KW-1185">Reference proteome</keyword>
<dbReference type="PROSITE" id="PS50943">
    <property type="entry name" value="HTH_CROC1"/>
    <property type="match status" value="1"/>
</dbReference>
<organism evidence="2 3">
    <name type="scientific">Brevibacterium spongiae</name>
    <dbReference type="NCBI Taxonomy" id="2909672"/>
    <lineage>
        <taxon>Bacteria</taxon>
        <taxon>Bacillati</taxon>
        <taxon>Actinomycetota</taxon>
        <taxon>Actinomycetes</taxon>
        <taxon>Micrococcales</taxon>
        <taxon>Brevibacteriaceae</taxon>
        <taxon>Brevibacterium</taxon>
    </lineage>
</organism>
<dbReference type="CDD" id="cd00093">
    <property type="entry name" value="HTH_XRE"/>
    <property type="match status" value="1"/>
</dbReference>
<feature type="domain" description="HTH cro/C1-type" evidence="1">
    <location>
        <begin position="18"/>
        <end position="79"/>
    </location>
</feature>
<dbReference type="Gene3D" id="1.10.260.40">
    <property type="entry name" value="lambda repressor-like DNA-binding domains"/>
    <property type="match status" value="1"/>
</dbReference>
<name>A0ABY5SQL1_9MICO</name>
<dbReference type="Pfam" id="PF01381">
    <property type="entry name" value="HTH_3"/>
    <property type="match status" value="1"/>
</dbReference>
<accession>A0ABY5SQL1</accession>
<dbReference type="Proteomes" id="UP001064879">
    <property type="component" value="Chromosome"/>
</dbReference>
<proteinExistence type="predicted"/>
<evidence type="ECO:0000313" key="2">
    <source>
        <dbReference type="EMBL" id="UVI34999.1"/>
    </source>
</evidence>
<evidence type="ECO:0000259" key="1">
    <source>
        <dbReference type="PROSITE" id="PS50943"/>
    </source>
</evidence>
<dbReference type="EMBL" id="CP093443">
    <property type="protein sequence ID" value="UVI34999.1"/>
    <property type="molecule type" value="Genomic_DNA"/>
</dbReference>
<protein>
    <submittedName>
        <fullName evidence="2">Helix-turn-helix domain-containing protein</fullName>
    </submittedName>
</protein>
<gene>
    <name evidence="2" type="ORF">L1F31_12830</name>
</gene>
<dbReference type="InterPro" id="IPR010982">
    <property type="entry name" value="Lambda_DNA-bd_dom_sf"/>
</dbReference>
<dbReference type="SMART" id="SM00530">
    <property type="entry name" value="HTH_XRE"/>
    <property type="match status" value="1"/>
</dbReference>
<dbReference type="SUPFAM" id="SSF47413">
    <property type="entry name" value="lambda repressor-like DNA-binding domains"/>
    <property type="match status" value="1"/>
</dbReference>
<evidence type="ECO:0000313" key="3">
    <source>
        <dbReference type="Proteomes" id="UP001064879"/>
    </source>
</evidence>
<dbReference type="RefSeq" id="WP_265417672.1">
    <property type="nucleotide sequence ID" value="NZ_CP093443.1"/>
</dbReference>
<reference evidence="2" key="1">
    <citation type="submission" date="2022-03" db="EMBL/GenBank/DDBJ databases">
        <title>Brevibacterium spongiae sp. nov., isolated from marine sponge.</title>
        <authorList>
            <person name="Li Z."/>
            <person name="Zhang M."/>
        </authorList>
    </citation>
    <scope>NUCLEOTIDE SEQUENCE</scope>
    <source>
        <strain evidence="2">WHS-Z9</strain>
    </source>
</reference>